<name>A0ABR5Q0I2_9ACTN</name>
<protein>
    <submittedName>
        <fullName evidence="1">Uncharacterized protein</fullName>
    </submittedName>
</protein>
<gene>
    <name evidence="1" type="ORF">IV60_GL000906</name>
</gene>
<dbReference type="Proteomes" id="UP000051927">
    <property type="component" value="Unassembled WGS sequence"/>
</dbReference>
<accession>A0ABR5Q0I2</accession>
<reference evidence="1 2" key="1">
    <citation type="journal article" date="2015" name="Genome Announc.">
        <title>Expanding the biotechnology potential of lactobacilli through comparative genomics of 213 strains and associated genera.</title>
        <authorList>
            <person name="Sun Z."/>
            <person name="Harris H.M."/>
            <person name="McCann A."/>
            <person name="Guo C."/>
            <person name="Argimon S."/>
            <person name="Zhang W."/>
            <person name="Yang X."/>
            <person name="Jeffery I.B."/>
            <person name="Cooney J.C."/>
            <person name="Kagawa T.F."/>
            <person name="Liu W."/>
            <person name="Song Y."/>
            <person name="Salvetti E."/>
            <person name="Wrobel A."/>
            <person name="Rasinkangas P."/>
            <person name="Parkhill J."/>
            <person name="Rea M.C."/>
            <person name="O'Sullivan O."/>
            <person name="Ritari J."/>
            <person name="Douillard F.P."/>
            <person name="Paul Ross R."/>
            <person name="Yang R."/>
            <person name="Briner A.E."/>
            <person name="Felis G.E."/>
            <person name="de Vos W.M."/>
            <person name="Barrangou R."/>
            <person name="Klaenhammer T.R."/>
            <person name="Caufield P.W."/>
            <person name="Cui Y."/>
            <person name="Zhang H."/>
            <person name="O'Toole P.W."/>
        </authorList>
    </citation>
    <scope>NUCLEOTIDE SEQUENCE [LARGE SCALE GENOMIC DNA]</scope>
    <source>
        <strain evidence="1 2">DSM 7090</strain>
    </source>
</reference>
<comment type="caution">
    <text evidence="1">The sequence shown here is derived from an EMBL/GenBank/DDBJ whole genome shotgun (WGS) entry which is preliminary data.</text>
</comment>
<proteinExistence type="predicted"/>
<evidence type="ECO:0000313" key="1">
    <source>
        <dbReference type="EMBL" id="KRO02463.1"/>
    </source>
</evidence>
<sequence>MGISSMTAASMIGESPGKGKSQPAEGRLGLGRKTRPWWSLLGGSAVVTGLVAYLLEHQGALLAALGELEGDVAVPVDLACHLVVRRGAREGNALAVIGLPRERGRALPLVRDVGRRQDAGAVALEVEGEAQSRLVDRGLVVLVRDMRHLAILLREVLVIQLIGADELGGIVLGLRLRVVGLRLLLRRLGRTGIVVGDLRGEQIAARKCEHQHGACEHGANLL</sequence>
<keyword evidence="2" id="KW-1185">Reference proteome</keyword>
<organism evidence="1 2">
    <name type="scientific">Lancefieldella rimae</name>
    <dbReference type="NCBI Taxonomy" id="1383"/>
    <lineage>
        <taxon>Bacteria</taxon>
        <taxon>Bacillati</taxon>
        <taxon>Actinomycetota</taxon>
        <taxon>Coriobacteriia</taxon>
        <taxon>Coriobacteriales</taxon>
        <taxon>Atopobiaceae</taxon>
        <taxon>Lancefieldella</taxon>
    </lineage>
</organism>
<evidence type="ECO:0000313" key="2">
    <source>
        <dbReference type="Proteomes" id="UP000051927"/>
    </source>
</evidence>
<dbReference type="EMBL" id="JQCP01000002">
    <property type="protein sequence ID" value="KRO02463.1"/>
    <property type="molecule type" value="Genomic_DNA"/>
</dbReference>